<evidence type="ECO:0000256" key="1">
    <source>
        <dbReference type="ARBA" id="ARBA00007708"/>
    </source>
</evidence>
<organism evidence="3">
    <name type="scientific">Salix viminalis</name>
    <name type="common">Common osier</name>
    <name type="synonym">Basket willow</name>
    <dbReference type="NCBI Taxonomy" id="40686"/>
    <lineage>
        <taxon>Eukaryota</taxon>
        <taxon>Viridiplantae</taxon>
        <taxon>Streptophyta</taxon>
        <taxon>Embryophyta</taxon>
        <taxon>Tracheophyta</taxon>
        <taxon>Spermatophyta</taxon>
        <taxon>Magnoliopsida</taxon>
        <taxon>eudicotyledons</taxon>
        <taxon>Gunneridae</taxon>
        <taxon>Pentapetalae</taxon>
        <taxon>rosids</taxon>
        <taxon>fabids</taxon>
        <taxon>Malpighiales</taxon>
        <taxon>Salicaceae</taxon>
        <taxon>Saliceae</taxon>
        <taxon>Salix</taxon>
    </lineage>
</organism>
<proteinExistence type="inferred from homology"/>
<evidence type="ECO:0000313" key="3">
    <source>
        <dbReference type="EMBL" id="VFU43213.1"/>
    </source>
</evidence>
<dbReference type="SUPFAM" id="SSF48464">
    <property type="entry name" value="ENTH/VHS domain"/>
    <property type="match status" value="1"/>
</dbReference>
<dbReference type="InterPro" id="IPR044836">
    <property type="entry name" value="TOL_plant"/>
</dbReference>
<dbReference type="GO" id="GO:0035091">
    <property type="term" value="F:phosphatidylinositol binding"/>
    <property type="evidence" value="ECO:0007669"/>
    <property type="project" value="InterPro"/>
</dbReference>
<reference evidence="3" key="1">
    <citation type="submission" date="2019-03" db="EMBL/GenBank/DDBJ databases">
        <authorList>
            <person name="Mank J."/>
            <person name="Almeida P."/>
        </authorList>
    </citation>
    <scope>NUCLEOTIDE SEQUENCE</scope>
    <source>
        <strain evidence="3">78183</strain>
    </source>
</reference>
<feature type="domain" description="VHS" evidence="2">
    <location>
        <begin position="22"/>
        <end position="124"/>
    </location>
</feature>
<dbReference type="GO" id="GO:0043328">
    <property type="term" value="P:protein transport to vacuole involved in ubiquitin-dependent protein catabolic process via the multivesicular body sorting pathway"/>
    <property type="evidence" value="ECO:0007669"/>
    <property type="project" value="InterPro"/>
</dbReference>
<dbReference type="InterPro" id="IPR008942">
    <property type="entry name" value="ENTH_VHS"/>
</dbReference>
<dbReference type="Pfam" id="PF00790">
    <property type="entry name" value="VHS"/>
    <property type="match status" value="1"/>
</dbReference>
<sequence length="124" mass="14065">MQNAYKKGLLASSVRAAKESKVKHGLKQAKDVVKVIKRKLGSRNSKVQLLALTLLETIIKNCGDIVHMHVAEKDLLHEMVKIAKKKPDFHVKEKILVLVDTWQGAFGGARARYPQYYAAYQEFF</sequence>
<comment type="similarity">
    <text evidence="1">Belongs to the TOM1 family.</text>
</comment>
<dbReference type="PANTHER" id="PTHR45898">
    <property type="entry name" value="TOM1-LIKE PROTEIN"/>
    <property type="match status" value="1"/>
</dbReference>
<dbReference type="AlphaFoldDB" id="A0A6N2LSK8"/>
<protein>
    <recommendedName>
        <fullName evidence="2">VHS domain-containing protein</fullName>
    </recommendedName>
</protein>
<dbReference type="InterPro" id="IPR002014">
    <property type="entry name" value="VHS_dom"/>
</dbReference>
<dbReference type="PANTHER" id="PTHR45898:SF4">
    <property type="entry name" value="TARGET OF MYB PROTEIN 1"/>
    <property type="match status" value="1"/>
</dbReference>
<dbReference type="Gene3D" id="1.25.40.90">
    <property type="match status" value="1"/>
</dbReference>
<dbReference type="CDD" id="cd03561">
    <property type="entry name" value="VHS"/>
    <property type="match status" value="1"/>
</dbReference>
<gene>
    <name evidence="3" type="ORF">SVIM_LOCUS263257</name>
</gene>
<evidence type="ECO:0000259" key="2">
    <source>
        <dbReference type="PROSITE" id="PS50179"/>
    </source>
</evidence>
<accession>A0A6N2LSK8</accession>
<name>A0A6N2LSK8_SALVM</name>
<dbReference type="PROSITE" id="PS50179">
    <property type="entry name" value="VHS"/>
    <property type="match status" value="1"/>
</dbReference>
<dbReference type="GO" id="GO:0043130">
    <property type="term" value="F:ubiquitin binding"/>
    <property type="evidence" value="ECO:0007669"/>
    <property type="project" value="InterPro"/>
</dbReference>
<dbReference type="SMART" id="SM00288">
    <property type="entry name" value="VHS"/>
    <property type="match status" value="1"/>
</dbReference>
<dbReference type="EMBL" id="CAADRP010001596">
    <property type="protein sequence ID" value="VFU43213.1"/>
    <property type="molecule type" value="Genomic_DNA"/>
</dbReference>